<dbReference type="Proteomes" id="UP000053881">
    <property type="component" value="Unassembled WGS sequence"/>
</dbReference>
<proteinExistence type="inferred from homology"/>
<feature type="transmembrane region" description="Helical" evidence="6">
    <location>
        <begin position="138"/>
        <end position="158"/>
    </location>
</feature>
<feature type="transmembrane region" description="Helical" evidence="6">
    <location>
        <begin position="104"/>
        <end position="126"/>
    </location>
</feature>
<comment type="caution">
    <text evidence="8">The sequence shown here is derived from an EMBL/GenBank/DDBJ whole genome shotgun (WGS) entry which is preliminary data.</text>
</comment>
<dbReference type="SUPFAM" id="SSF161098">
    <property type="entry name" value="MetI-like"/>
    <property type="match status" value="1"/>
</dbReference>
<dbReference type="GO" id="GO:0055085">
    <property type="term" value="P:transmembrane transport"/>
    <property type="evidence" value="ECO:0007669"/>
    <property type="project" value="InterPro"/>
</dbReference>
<dbReference type="AlphaFoldDB" id="A0A0Q9XWZ2"/>
<feature type="transmembrane region" description="Helical" evidence="6">
    <location>
        <begin position="233"/>
        <end position="250"/>
    </location>
</feature>
<keyword evidence="2 6" id="KW-0813">Transport</keyword>
<dbReference type="InterPro" id="IPR000515">
    <property type="entry name" value="MetI-like"/>
</dbReference>
<keyword evidence="5 6" id="KW-0472">Membrane</keyword>
<dbReference type="CDD" id="cd06261">
    <property type="entry name" value="TM_PBP2"/>
    <property type="match status" value="1"/>
</dbReference>
<feature type="transmembrane region" description="Helical" evidence="6">
    <location>
        <begin position="294"/>
        <end position="317"/>
    </location>
</feature>
<evidence type="ECO:0000313" key="9">
    <source>
        <dbReference type="Proteomes" id="UP000053881"/>
    </source>
</evidence>
<name>A0A0Q9XWZ2_9BACI</name>
<evidence type="ECO:0000256" key="1">
    <source>
        <dbReference type="ARBA" id="ARBA00004141"/>
    </source>
</evidence>
<evidence type="ECO:0000256" key="4">
    <source>
        <dbReference type="ARBA" id="ARBA00022989"/>
    </source>
</evidence>
<dbReference type="PATRIC" id="fig|217031.4.peg.5440"/>
<gene>
    <name evidence="8" type="ORF">ACA29_16010</name>
</gene>
<comment type="similarity">
    <text evidence="6">Belongs to the binding-protein-dependent transport system permease family.</text>
</comment>
<keyword evidence="4 6" id="KW-1133">Transmembrane helix</keyword>
<feature type="transmembrane region" description="Helical" evidence="6">
    <location>
        <begin position="195"/>
        <end position="213"/>
    </location>
</feature>
<accession>A0A0Q9XWZ2</accession>
<evidence type="ECO:0000256" key="3">
    <source>
        <dbReference type="ARBA" id="ARBA00022692"/>
    </source>
</evidence>
<dbReference type="EMBL" id="LGPB01000117">
    <property type="protein sequence ID" value="KRG11689.1"/>
    <property type="molecule type" value="Genomic_DNA"/>
</dbReference>
<evidence type="ECO:0000313" key="8">
    <source>
        <dbReference type="EMBL" id="KRG11689.1"/>
    </source>
</evidence>
<evidence type="ECO:0000259" key="7">
    <source>
        <dbReference type="PROSITE" id="PS50928"/>
    </source>
</evidence>
<evidence type="ECO:0000256" key="5">
    <source>
        <dbReference type="ARBA" id="ARBA00023136"/>
    </source>
</evidence>
<dbReference type="GO" id="GO:0005886">
    <property type="term" value="C:plasma membrane"/>
    <property type="evidence" value="ECO:0007669"/>
    <property type="project" value="UniProtKB-SubCell"/>
</dbReference>
<sequence>MAKVMTANRTHGPIKINKLQNNIKRVKRSLKRNFILYLLVFPVIIYFLVFKYFPMYGVQIDQIAFKEFIATKGITGSEWIGIEHFQRFFNSHYFWRLIKNTLGIGVYQLVVGFPVPIILALLINEVRKSAFKRFVQTVTYAPHFLSVIVLVGMLFLFLSPTNGIVNKLIELFGGEPIFFMTEASWFKTTYVFSGVWQQMGWSSIIYLAALSAVDPQLHDAAKIDGASRLERIWYVNIPAILPTIIILLILQSGQVLSVGFEKVFLMQNELNMEASDVIATHIYRSGILGAQYDYSTAIGLFESGINFIILIMVNYFAKRTSSTSLW</sequence>
<dbReference type="InterPro" id="IPR035906">
    <property type="entry name" value="MetI-like_sf"/>
</dbReference>
<dbReference type="PANTHER" id="PTHR43496">
    <property type="entry name" value="PROTEIN LPLB"/>
    <property type="match status" value="1"/>
</dbReference>
<comment type="subcellular location">
    <subcellularLocation>
        <location evidence="6">Cell membrane</location>
        <topology evidence="6">Multi-pass membrane protein</topology>
    </subcellularLocation>
    <subcellularLocation>
        <location evidence="1">Membrane</location>
        <topology evidence="1">Multi-pass membrane protein</topology>
    </subcellularLocation>
</comment>
<feature type="transmembrane region" description="Helical" evidence="6">
    <location>
        <begin position="34"/>
        <end position="53"/>
    </location>
</feature>
<evidence type="ECO:0000256" key="6">
    <source>
        <dbReference type="RuleBase" id="RU363032"/>
    </source>
</evidence>
<evidence type="ECO:0000256" key="2">
    <source>
        <dbReference type="ARBA" id="ARBA00022448"/>
    </source>
</evidence>
<dbReference type="Gene3D" id="1.10.3720.10">
    <property type="entry name" value="MetI-like"/>
    <property type="match status" value="1"/>
</dbReference>
<dbReference type="PANTHER" id="PTHR43496:SF1">
    <property type="entry name" value="POLYGALACTURONAN_RHAMNOGALACTURONAN TRANSPORT SYSTEM PERMEASE PROTEIN YTEP"/>
    <property type="match status" value="1"/>
</dbReference>
<organism evidence="8 9">
    <name type="scientific">Lederbergia galactosidilytica</name>
    <dbReference type="NCBI Taxonomy" id="217031"/>
    <lineage>
        <taxon>Bacteria</taxon>
        <taxon>Bacillati</taxon>
        <taxon>Bacillota</taxon>
        <taxon>Bacilli</taxon>
        <taxon>Bacillales</taxon>
        <taxon>Bacillaceae</taxon>
        <taxon>Lederbergia</taxon>
    </lineage>
</organism>
<dbReference type="Pfam" id="PF00528">
    <property type="entry name" value="BPD_transp_1"/>
    <property type="match status" value="1"/>
</dbReference>
<dbReference type="PROSITE" id="PS50928">
    <property type="entry name" value="ABC_TM1"/>
    <property type="match status" value="1"/>
</dbReference>
<protein>
    <submittedName>
        <fullName evidence="8">Sugar ABC transporter permease</fullName>
    </submittedName>
</protein>
<keyword evidence="3 6" id="KW-0812">Transmembrane</keyword>
<reference evidence="8 9" key="1">
    <citation type="submission" date="2015-06" db="EMBL/GenBank/DDBJ databases">
        <title>Genome sequencing project of Bacillus galactosidilyticus PL133.</title>
        <authorList>
            <person name="Gaiero J."/>
            <person name="Nicol R."/>
            <person name="Habash M."/>
        </authorList>
    </citation>
    <scope>NUCLEOTIDE SEQUENCE [LARGE SCALE GENOMIC DNA]</scope>
    <source>
        <strain evidence="8 9">PL133</strain>
    </source>
</reference>
<feature type="domain" description="ABC transmembrane type-1" evidence="7">
    <location>
        <begin position="98"/>
        <end position="313"/>
    </location>
</feature>